<sequence length="148" mass="15995">MTDAARVDIPPHVVEAVKRCIVESLAVAPEDVALESRLIDDLGADSLDFVDIVFMVDHELHIRARESEFNFITRLDFSSPEVMKEGFLTEAVVSRLEGWLPALAAVEDKARVTPRQLFSLITVEAICIVAARRLGAPADGGGGAAPAE</sequence>
<dbReference type="OrthoDB" id="9809025at2"/>
<gene>
    <name evidence="4" type="ORF">SOCE26_048060</name>
</gene>
<evidence type="ECO:0000313" key="5">
    <source>
        <dbReference type="Proteomes" id="UP000238348"/>
    </source>
</evidence>
<dbReference type="EMBL" id="CP012673">
    <property type="protein sequence ID" value="AUX43358.1"/>
    <property type="molecule type" value="Genomic_DNA"/>
</dbReference>
<name>A0A2L0EVL7_SORCE</name>
<dbReference type="InterPro" id="IPR006162">
    <property type="entry name" value="Ppantetheine_attach_site"/>
</dbReference>
<reference evidence="4 5" key="1">
    <citation type="submission" date="2015-09" db="EMBL/GenBank/DDBJ databases">
        <title>Sorangium comparison.</title>
        <authorList>
            <person name="Zaburannyi N."/>
            <person name="Bunk B."/>
            <person name="Overmann J."/>
            <person name="Mueller R."/>
        </authorList>
    </citation>
    <scope>NUCLEOTIDE SEQUENCE [LARGE SCALE GENOMIC DNA]</scope>
    <source>
        <strain evidence="4 5">So ce26</strain>
    </source>
</reference>
<dbReference type="PROSITE" id="PS50075">
    <property type="entry name" value="CARRIER"/>
    <property type="match status" value="1"/>
</dbReference>
<dbReference type="RefSeq" id="WP_159397211.1">
    <property type="nucleotide sequence ID" value="NZ_CP012673.1"/>
</dbReference>
<evidence type="ECO:0000259" key="3">
    <source>
        <dbReference type="PROSITE" id="PS50075"/>
    </source>
</evidence>
<feature type="domain" description="Carrier" evidence="3">
    <location>
        <begin position="11"/>
        <end position="91"/>
    </location>
</feature>
<dbReference type="InterPro" id="IPR036736">
    <property type="entry name" value="ACP-like_sf"/>
</dbReference>
<protein>
    <recommendedName>
        <fullName evidence="3">Carrier domain-containing protein</fullName>
    </recommendedName>
</protein>
<accession>A0A2L0EVL7</accession>
<evidence type="ECO:0000313" key="4">
    <source>
        <dbReference type="EMBL" id="AUX43358.1"/>
    </source>
</evidence>
<dbReference type="Gene3D" id="1.10.1200.10">
    <property type="entry name" value="ACP-like"/>
    <property type="match status" value="1"/>
</dbReference>
<dbReference type="PROSITE" id="PS00012">
    <property type="entry name" value="PHOSPHOPANTETHEINE"/>
    <property type="match status" value="1"/>
</dbReference>
<keyword evidence="1" id="KW-0596">Phosphopantetheine</keyword>
<dbReference type="Proteomes" id="UP000238348">
    <property type="component" value="Chromosome"/>
</dbReference>
<dbReference type="Pfam" id="PF00550">
    <property type="entry name" value="PP-binding"/>
    <property type="match status" value="1"/>
</dbReference>
<organism evidence="4 5">
    <name type="scientific">Sorangium cellulosum</name>
    <name type="common">Polyangium cellulosum</name>
    <dbReference type="NCBI Taxonomy" id="56"/>
    <lineage>
        <taxon>Bacteria</taxon>
        <taxon>Pseudomonadati</taxon>
        <taxon>Myxococcota</taxon>
        <taxon>Polyangia</taxon>
        <taxon>Polyangiales</taxon>
        <taxon>Polyangiaceae</taxon>
        <taxon>Sorangium</taxon>
    </lineage>
</organism>
<dbReference type="AlphaFoldDB" id="A0A2L0EVL7"/>
<keyword evidence="2" id="KW-0597">Phosphoprotein</keyword>
<evidence type="ECO:0000256" key="1">
    <source>
        <dbReference type="ARBA" id="ARBA00022450"/>
    </source>
</evidence>
<dbReference type="InterPro" id="IPR009081">
    <property type="entry name" value="PP-bd_ACP"/>
</dbReference>
<evidence type="ECO:0000256" key="2">
    <source>
        <dbReference type="ARBA" id="ARBA00022553"/>
    </source>
</evidence>
<dbReference type="SUPFAM" id="SSF47336">
    <property type="entry name" value="ACP-like"/>
    <property type="match status" value="1"/>
</dbReference>
<proteinExistence type="predicted"/>